<reference evidence="2" key="1">
    <citation type="submission" date="2016-06" db="EMBL/GenBank/DDBJ databases">
        <title>Parallel loss of symbiosis genes in relatives of nitrogen-fixing non-legume Parasponia.</title>
        <authorList>
            <person name="Van Velzen R."/>
            <person name="Holmer R."/>
            <person name="Bu F."/>
            <person name="Rutten L."/>
            <person name="Van Zeijl A."/>
            <person name="Liu W."/>
            <person name="Santuari L."/>
            <person name="Cao Q."/>
            <person name="Sharma T."/>
            <person name="Shen D."/>
            <person name="Roswanjaya Y."/>
            <person name="Wardhani T."/>
            <person name="Kalhor M.S."/>
            <person name="Jansen J."/>
            <person name="Van den Hoogen J."/>
            <person name="Gungor B."/>
            <person name="Hartog M."/>
            <person name="Hontelez J."/>
            <person name="Verver J."/>
            <person name="Yang W.-C."/>
            <person name="Schijlen E."/>
            <person name="Repin R."/>
            <person name="Schilthuizen M."/>
            <person name="Schranz E."/>
            <person name="Heidstra R."/>
            <person name="Miyata K."/>
            <person name="Fedorova E."/>
            <person name="Kohlen W."/>
            <person name="Bisseling T."/>
            <person name="Smit S."/>
            <person name="Geurts R."/>
        </authorList>
    </citation>
    <scope>NUCLEOTIDE SEQUENCE [LARGE SCALE GENOMIC DNA]</scope>
    <source>
        <strain evidence="2">cv. RG33-2</strain>
    </source>
</reference>
<comment type="caution">
    <text evidence="1">The sequence shown here is derived from an EMBL/GenBank/DDBJ whole genome shotgun (WGS) entry which is preliminary data.</text>
</comment>
<dbReference type="Proteomes" id="UP000237000">
    <property type="component" value="Unassembled WGS sequence"/>
</dbReference>
<keyword evidence="1" id="KW-0378">Hydrolase</keyword>
<evidence type="ECO:0000313" key="2">
    <source>
        <dbReference type="Proteomes" id="UP000237000"/>
    </source>
</evidence>
<gene>
    <name evidence="1" type="ORF">TorRG33x02_017000</name>
</gene>
<organism evidence="1 2">
    <name type="scientific">Trema orientale</name>
    <name type="common">Charcoal tree</name>
    <name type="synonym">Celtis orientalis</name>
    <dbReference type="NCBI Taxonomy" id="63057"/>
    <lineage>
        <taxon>Eukaryota</taxon>
        <taxon>Viridiplantae</taxon>
        <taxon>Streptophyta</taxon>
        <taxon>Embryophyta</taxon>
        <taxon>Tracheophyta</taxon>
        <taxon>Spermatophyta</taxon>
        <taxon>Magnoliopsida</taxon>
        <taxon>eudicotyledons</taxon>
        <taxon>Gunneridae</taxon>
        <taxon>Pentapetalae</taxon>
        <taxon>rosids</taxon>
        <taxon>fabids</taxon>
        <taxon>Rosales</taxon>
        <taxon>Cannabaceae</taxon>
        <taxon>Trema</taxon>
    </lineage>
</organism>
<accession>A0A2P5FY61</accession>
<dbReference type="EMBL" id="JXTC01000004">
    <property type="protein sequence ID" value="POO02714.1"/>
    <property type="molecule type" value="Genomic_DNA"/>
</dbReference>
<dbReference type="AlphaFoldDB" id="A0A2P5FY61"/>
<dbReference type="GO" id="GO:0016787">
    <property type="term" value="F:hydrolase activity"/>
    <property type="evidence" value="ECO:0007669"/>
    <property type="project" value="UniProtKB-KW"/>
</dbReference>
<proteinExistence type="predicted"/>
<sequence>MDQSPRAYVVCKQDKLLPEEFQRWMIESSGVSESDRDWWHRSYANVFKATRTLQCF</sequence>
<keyword evidence="2" id="KW-1185">Reference proteome</keyword>
<evidence type="ECO:0000313" key="1">
    <source>
        <dbReference type="EMBL" id="POO02714.1"/>
    </source>
</evidence>
<dbReference type="OrthoDB" id="1263307at2759"/>
<dbReference type="InParanoid" id="A0A2P5FY61"/>
<protein>
    <submittedName>
        <fullName evidence="1">Alpha/Beta hydrolase fold containing protein</fullName>
    </submittedName>
</protein>
<feature type="non-terminal residue" evidence="1">
    <location>
        <position position="56"/>
    </location>
</feature>
<name>A0A2P5FY61_TREOI</name>